<keyword evidence="2" id="KW-1185">Reference proteome</keyword>
<protein>
    <submittedName>
        <fullName evidence="1">Unnamed protein product</fullName>
    </submittedName>
</protein>
<comment type="caution">
    <text evidence="1">The sequence shown here is derived from an EMBL/GenBank/DDBJ whole genome shotgun (WGS) entry which is preliminary data.</text>
</comment>
<dbReference type="EMBL" id="BSXS01010456">
    <property type="protein sequence ID" value="GME98284.1"/>
    <property type="molecule type" value="Genomic_DNA"/>
</dbReference>
<accession>A0ACB5TZH3</accession>
<dbReference type="Proteomes" id="UP001165064">
    <property type="component" value="Unassembled WGS sequence"/>
</dbReference>
<name>A0ACB5TZH3_AMBMO</name>
<evidence type="ECO:0000313" key="2">
    <source>
        <dbReference type="Proteomes" id="UP001165064"/>
    </source>
</evidence>
<gene>
    <name evidence="1" type="ORF">Amon02_001044800</name>
</gene>
<proteinExistence type="predicted"/>
<sequence length="270" mass="30465">MSVLTSQRLLKLATTPNLQDYWYLIATVTLTVCNQPHDIPKIYHYALHLKQNPTLQPSPQLYEDVNQIISKYQDLNSTSPHPHYSPYVGLSTSKQAELFAISEKFRESILKASALAGLPKSINSMMKLKEVTPAQLKPLETQANRTPPSTIEQYNAIQQRGQQFWSKIYNKVSRRVINQLNTSYPDLWNHTITNVYSPLLSYTGILNPMETSIIVVSCLIPQDVNPQLKGHLKGALNNGVDLEVIRAVRQMSMDISSWCGVTWKADVATV</sequence>
<reference evidence="1" key="1">
    <citation type="submission" date="2023-04" db="EMBL/GenBank/DDBJ databases">
        <title>Ambrosiozyma monospora NBRC 10751.</title>
        <authorList>
            <person name="Ichikawa N."/>
            <person name="Sato H."/>
            <person name="Tonouchi N."/>
        </authorList>
    </citation>
    <scope>NUCLEOTIDE SEQUENCE</scope>
    <source>
        <strain evidence="1">NBRC 10751</strain>
    </source>
</reference>
<evidence type="ECO:0000313" key="1">
    <source>
        <dbReference type="EMBL" id="GME98284.1"/>
    </source>
</evidence>
<organism evidence="1 2">
    <name type="scientific">Ambrosiozyma monospora</name>
    <name type="common">Yeast</name>
    <name type="synonym">Endomycopsis monosporus</name>
    <dbReference type="NCBI Taxonomy" id="43982"/>
    <lineage>
        <taxon>Eukaryota</taxon>
        <taxon>Fungi</taxon>
        <taxon>Dikarya</taxon>
        <taxon>Ascomycota</taxon>
        <taxon>Saccharomycotina</taxon>
        <taxon>Pichiomycetes</taxon>
        <taxon>Pichiales</taxon>
        <taxon>Pichiaceae</taxon>
        <taxon>Ambrosiozyma</taxon>
    </lineage>
</organism>